<keyword evidence="10" id="KW-0472">Membrane</keyword>
<keyword evidence="6 12" id="KW-0418">Kinase</keyword>
<evidence type="ECO:0000256" key="1">
    <source>
        <dbReference type="ARBA" id="ARBA00000085"/>
    </source>
</evidence>
<dbReference type="InterPro" id="IPR036890">
    <property type="entry name" value="HATPase_C_sf"/>
</dbReference>
<dbReference type="InterPro" id="IPR011712">
    <property type="entry name" value="Sig_transdc_His_kin_sub3_dim/P"/>
</dbReference>
<evidence type="ECO:0000313" key="12">
    <source>
        <dbReference type="EMBL" id="GCB88479.1"/>
    </source>
</evidence>
<protein>
    <recommendedName>
        <fullName evidence="2">histidine kinase</fullName>
        <ecNumber evidence="2">2.7.13.3</ecNumber>
    </recommendedName>
</protein>
<accession>A0A401QSV2</accession>
<dbReference type="AlphaFoldDB" id="A0A401QSV2"/>
<dbReference type="EC" id="2.7.13.3" evidence="2"/>
<keyword evidence="8" id="KW-0902">Two-component regulatory system</keyword>
<feature type="transmembrane region" description="Helical" evidence="10">
    <location>
        <begin position="157"/>
        <end position="175"/>
    </location>
</feature>
<dbReference type="Gene3D" id="3.30.565.10">
    <property type="entry name" value="Histidine kinase-like ATPase, C-terminal domain"/>
    <property type="match status" value="1"/>
</dbReference>
<dbReference type="GO" id="GO:0000155">
    <property type="term" value="F:phosphorelay sensor kinase activity"/>
    <property type="evidence" value="ECO:0007669"/>
    <property type="project" value="InterPro"/>
</dbReference>
<feature type="region of interest" description="Disordered" evidence="9">
    <location>
        <begin position="390"/>
        <end position="412"/>
    </location>
</feature>
<keyword evidence="4" id="KW-0808">Transferase</keyword>
<feature type="domain" description="Signal transduction histidine kinase subgroup 3 dimerisation and phosphoacceptor" evidence="11">
    <location>
        <begin position="211"/>
        <end position="275"/>
    </location>
</feature>
<keyword evidence="10" id="KW-1133">Transmembrane helix</keyword>
<keyword evidence="7" id="KW-0067">ATP-binding</keyword>
<evidence type="ECO:0000313" key="13">
    <source>
        <dbReference type="Proteomes" id="UP000288351"/>
    </source>
</evidence>
<evidence type="ECO:0000256" key="6">
    <source>
        <dbReference type="ARBA" id="ARBA00022777"/>
    </source>
</evidence>
<gene>
    <name evidence="12" type="ORF">SALB_01149</name>
</gene>
<dbReference type="SUPFAM" id="SSF55874">
    <property type="entry name" value="ATPase domain of HSP90 chaperone/DNA topoisomerase II/histidine kinase"/>
    <property type="match status" value="1"/>
</dbReference>
<evidence type="ECO:0000256" key="5">
    <source>
        <dbReference type="ARBA" id="ARBA00022741"/>
    </source>
</evidence>
<reference evidence="12 13" key="1">
    <citation type="journal article" date="2019" name="Microbiol. Resour. Announc.">
        <title>Draft Genome Sequence of the Most Traditional epsilon-Poly-l-Lysine Producer, Streptomyces albulus NBRC14147.</title>
        <authorList>
            <person name="Yamanaka K."/>
            <person name="Hamano Y."/>
        </authorList>
    </citation>
    <scope>NUCLEOTIDE SEQUENCE [LARGE SCALE GENOMIC DNA]</scope>
    <source>
        <strain evidence="12 13">NBRC 14147</strain>
    </source>
</reference>
<feature type="transmembrane region" description="Helical" evidence="10">
    <location>
        <begin position="20"/>
        <end position="41"/>
    </location>
</feature>
<dbReference type="Gene3D" id="1.20.5.1930">
    <property type="match status" value="1"/>
</dbReference>
<dbReference type="GO" id="GO:0046983">
    <property type="term" value="F:protein dimerization activity"/>
    <property type="evidence" value="ECO:0007669"/>
    <property type="project" value="InterPro"/>
</dbReference>
<feature type="transmembrane region" description="Helical" evidence="10">
    <location>
        <begin position="47"/>
        <end position="67"/>
    </location>
</feature>
<proteinExistence type="predicted"/>
<dbReference type="Proteomes" id="UP000288351">
    <property type="component" value="Unassembled WGS sequence"/>
</dbReference>
<feature type="transmembrane region" description="Helical" evidence="10">
    <location>
        <begin position="104"/>
        <end position="137"/>
    </location>
</feature>
<dbReference type="InterPro" id="IPR050482">
    <property type="entry name" value="Sensor_HK_TwoCompSys"/>
</dbReference>
<dbReference type="EMBL" id="BHXC01000006">
    <property type="protein sequence ID" value="GCB88479.1"/>
    <property type="molecule type" value="Genomic_DNA"/>
</dbReference>
<organism evidence="12 13">
    <name type="scientific">Streptomyces noursei</name>
    <name type="common">Streptomyces albulus</name>
    <dbReference type="NCBI Taxonomy" id="1971"/>
    <lineage>
        <taxon>Bacteria</taxon>
        <taxon>Bacillati</taxon>
        <taxon>Actinomycetota</taxon>
        <taxon>Actinomycetes</taxon>
        <taxon>Kitasatosporales</taxon>
        <taxon>Streptomycetaceae</taxon>
        <taxon>Streptomyces</taxon>
    </lineage>
</organism>
<dbReference type="CDD" id="cd16917">
    <property type="entry name" value="HATPase_UhpB-NarQ-NarX-like"/>
    <property type="match status" value="1"/>
</dbReference>
<evidence type="ECO:0000256" key="2">
    <source>
        <dbReference type="ARBA" id="ARBA00012438"/>
    </source>
</evidence>
<evidence type="ECO:0000259" key="11">
    <source>
        <dbReference type="Pfam" id="PF07730"/>
    </source>
</evidence>
<evidence type="ECO:0000256" key="9">
    <source>
        <dbReference type="SAM" id="MobiDB-lite"/>
    </source>
</evidence>
<keyword evidence="3" id="KW-0597">Phosphoprotein</keyword>
<dbReference type="PANTHER" id="PTHR24421:SF10">
    <property type="entry name" value="NITRATE_NITRITE SENSOR PROTEIN NARQ"/>
    <property type="match status" value="1"/>
</dbReference>
<evidence type="ECO:0000256" key="8">
    <source>
        <dbReference type="ARBA" id="ARBA00023012"/>
    </source>
</evidence>
<sequence length="412" mass="42647">MRPMREVSGGTVVRVQVRGWLFAGVGAVAGMPAGGLALAAVRPGLPAGARLPVFLAVFAVAAWAMGLPHGVRRAAVRLANALLGTELPRPVGPPRAWGDRLRAAAWLPVHTVVGGTVLAVAGLCLMAVVGLPAVWLAGGGEVALPWRAVAVPRGLPGAWTLVAAAGLLLAAGACAQAGRVLLRRCAPVLLGPGPAERAAAAEARSRALAQRNRLAQELHDSLGHTLTASTIQAAVARELLDRDPQAARRALSSIEETSRAAMDDLDHVIGILRESPPTTRPQPTLADLDVLADRVRQTGAVLAVEREGDVTRVPTVVSREAFRLLQEGLTNALKHGGTGDVRLLVAARGERLRLVLTNPLRAASPTARGSRAGHGLAGCAERVRLLRGELSAGPTGDGRWQVTADLPSGPQA</sequence>
<dbReference type="GO" id="GO:0005524">
    <property type="term" value="F:ATP binding"/>
    <property type="evidence" value="ECO:0007669"/>
    <property type="project" value="UniProtKB-KW"/>
</dbReference>
<dbReference type="Pfam" id="PF07730">
    <property type="entry name" value="HisKA_3"/>
    <property type="match status" value="1"/>
</dbReference>
<dbReference type="PANTHER" id="PTHR24421">
    <property type="entry name" value="NITRATE/NITRITE SENSOR PROTEIN NARX-RELATED"/>
    <property type="match status" value="1"/>
</dbReference>
<keyword evidence="5" id="KW-0547">Nucleotide-binding</keyword>
<evidence type="ECO:0000256" key="7">
    <source>
        <dbReference type="ARBA" id="ARBA00022840"/>
    </source>
</evidence>
<evidence type="ECO:0000256" key="3">
    <source>
        <dbReference type="ARBA" id="ARBA00022553"/>
    </source>
</evidence>
<evidence type="ECO:0000256" key="10">
    <source>
        <dbReference type="SAM" id="Phobius"/>
    </source>
</evidence>
<comment type="caution">
    <text evidence="12">The sequence shown here is derived from an EMBL/GenBank/DDBJ whole genome shotgun (WGS) entry which is preliminary data.</text>
</comment>
<name>A0A401QSV2_STRNR</name>
<keyword evidence="10" id="KW-0812">Transmembrane</keyword>
<dbReference type="GO" id="GO:0016020">
    <property type="term" value="C:membrane"/>
    <property type="evidence" value="ECO:0007669"/>
    <property type="project" value="InterPro"/>
</dbReference>
<evidence type="ECO:0000256" key="4">
    <source>
        <dbReference type="ARBA" id="ARBA00022679"/>
    </source>
</evidence>
<comment type="catalytic activity">
    <reaction evidence="1">
        <text>ATP + protein L-histidine = ADP + protein N-phospho-L-histidine.</text>
        <dbReference type="EC" id="2.7.13.3"/>
    </reaction>
</comment>